<organism evidence="1 2">
    <name type="scientific">Streptomyces mooreae</name>
    <dbReference type="NCBI Taxonomy" id="3075523"/>
    <lineage>
        <taxon>Bacteria</taxon>
        <taxon>Bacillati</taxon>
        <taxon>Actinomycetota</taxon>
        <taxon>Actinomycetes</taxon>
        <taxon>Kitasatosporales</taxon>
        <taxon>Streptomycetaceae</taxon>
        <taxon>Streptomyces</taxon>
    </lineage>
</organism>
<comment type="caution">
    <text evidence="1">The sequence shown here is derived from an EMBL/GenBank/DDBJ whole genome shotgun (WGS) entry which is preliminary data.</text>
</comment>
<dbReference type="Gene3D" id="1.25.40.20">
    <property type="entry name" value="Ankyrin repeat-containing domain"/>
    <property type="match status" value="1"/>
</dbReference>
<accession>A0ABU2TD51</accession>
<dbReference type="Proteomes" id="UP001180551">
    <property type="component" value="Unassembled WGS sequence"/>
</dbReference>
<dbReference type="SUPFAM" id="SSF48403">
    <property type="entry name" value="Ankyrin repeat"/>
    <property type="match status" value="1"/>
</dbReference>
<dbReference type="InterPro" id="IPR011989">
    <property type="entry name" value="ARM-like"/>
</dbReference>
<name>A0ABU2TD51_9ACTN</name>
<dbReference type="EMBL" id="JAVRFE010000036">
    <property type="protein sequence ID" value="MDT0458886.1"/>
    <property type="molecule type" value="Genomic_DNA"/>
</dbReference>
<dbReference type="InterPro" id="IPR036770">
    <property type="entry name" value="Ankyrin_rpt-contain_sf"/>
</dbReference>
<sequence length="394" mass="43641">MKRLLREDSGPPDVGDAAFRLAVRAHSGAIAQLLLQYGADPRQSAPGSLVPLREAVDSGSPALVQALLDDRIRGRYAKSELLSMRDLARHWHETGVEAELRRRTGSGDVVTRTRVQDDEFNSVDEYALDGITVRDGHGAILTHLEELLGVRTSFEELMDRALAHADQNHTAWASATILLAHRRDQATWTAAAELRTHTDPVHRLFGAEVLRLTHLFDDSDEDAFAGPALDTFTDWSAKETDLSVLAEVLVALGEHAAPGAQAALLPYAGHHDTRVRRAVARGLSVWPSPPAFSDAVRRALRELIRDPEAGVRQDACLTIAEGKDRDPVLTDAMSALLDDEDRRVQVIVVYGLALHHDERCVEGARRLGPPQPAYPDEERYLGEAWRYEWRRDGR</sequence>
<evidence type="ECO:0000313" key="2">
    <source>
        <dbReference type="Proteomes" id="UP001180551"/>
    </source>
</evidence>
<dbReference type="RefSeq" id="WP_311625952.1">
    <property type="nucleotide sequence ID" value="NZ_JAVRFE010000036.1"/>
</dbReference>
<keyword evidence="2" id="KW-1185">Reference proteome</keyword>
<gene>
    <name evidence="1" type="ORF">RM550_24720</name>
</gene>
<evidence type="ECO:0008006" key="3">
    <source>
        <dbReference type="Google" id="ProtNLM"/>
    </source>
</evidence>
<reference evidence="1" key="1">
    <citation type="submission" date="2024-05" db="EMBL/GenBank/DDBJ databases">
        <title>30 novel species of actinomycetes from the DSMZ collection.</title>
        <authorList>
            <person name="Nouioui I."/>
        </authorList>
    </citation>
    <scope>NUCLEOTIDE SEQUENCE</scope>
    <source>
        <strain evidence="1">DSM 41527</strain>
    </source>
</reference>
<dbReference type="Pfam" id="PF13646">
    <property type="entry name" value="HEAT_2"/>
    <property type="match status" value="1"/>
</dbReference>
<protein>
    <recommendedName>
        <fullName evidence="3">HEAT repeat domain-containing protein</fullName>
    </recommendedName>
</protein>
<dbReference type="InterPro" id="IPR016024">
    <property type="entry name" value="ARM-type_fold"/>
</dbReference>
<dbReference type="SUPFAM" id="SSF48371">
    <property type="entry name" value="ARM repeat"/>
    <property type="match status" value="1"/>
</dbReference>
<proteinExistence type="predicted"/>
<evidence type="ECO:0000313" key="1">
    <source>
        <dbReference type="EMBL" id="MDT0458886.1"/>
    </source>
</evidence>
<dbReference type="Gene3D" id="1.25.10.10">
    <property type="entry name" value="Leucine-rich Repeat Variant"/>
    <property type="match status" value="1"/>
</dbReference>